<sequence>MEKPDLQPDAPDPAGTVTIVRWLRHGQPVPDGWRLADQRLDTHHNAQAFLIEEDPPSGNPA</sequence>
<dbReference type="RefSeq" id="WP_149651711.1">
    <property type="nucleotide sequence ID" value="NZ_VEWN01000025.1"/>
</dbReference>
<reference evidence="1 2" key="1">
    <citation type="submission" date="2019-07" db="EMBL/GenBank/DDBJ databases">
        <title>Genome sequencing of the stress-tolerant strain Azospirillum brasilense Az19.</title>
        <authorList>
            <person name="Maroniche G.A."/>
            <person name="Garcia J.E."/>
            <person name="Pagnussat L."/>
            <person name="Amenta M."/>
            <person name="Creus C.M."/>
        </authorList>
    </citation>
    <scope>NUCLEOTIDE SEQUENCE [LARGE SCALE GENOMIC DNA]</scope>
    <source>
        <strain evidence="1 2">Az19</strain>
    </source>
</reference>
<protein>
    <submittedName>
        <fullName evidence="1">Uncharacterized protein</fullName>
    </submittedName>
</protein>
<name>A0A5B0KL75_9PROT</name>
<evidence type="ECO:0000313" key="2">
    <source>
        <dbReference type="Proteomes" id="UP000325333"/>
    </source>
</evidence>
<dbReference type="AlphaFoldDB" id="A0A5B0KL75"/>
<dbReference type="Proteomes" id="UP000325333">
    <property type="component" value="Unassembled WGS sequence"/>
</dbReference>
<accession>A0A5B0KL75</accession>
<comment type="caution">
    <text evidence="1">The sequence shown here is derived from an EMBL/GenBank/DDBJ whole genome shotgun (WGS) entry which is preliminary data.</text>
</comment>
<evidence type="ECO:0000313" key="1">
    <source>
        <dbReference type="EMBL" id="KAA1052533.1"/>
    </source>
</evidence>
<organism evidence="1 2">
    <name type="scientific">Azospirillum argentinense</name>
    <dbReference type="NCBI Taxonomy" id="2970906"/>
    <lineage>
        <taxon>Bacteria</taxon>
        <taxon>Pseudomonadati</taxon>
        <taxon>Pseudomonadota</taxon>
        <taxon>Alphaproteobacteria</taxon>
        <taxon>Rhodospirillales</taxon>
        <taxon>Azospirillaceae</taxon>
        <taxon>Azospirillum</taxon>
    </lineage>
</organism>
<gene>
    <name evidence="1" type="ORF">FH063_004210</name>
</gene>
<proteinExistence type="predicted"/>
<dbReference type="EMBL" id="VEWN01000025">
    <property type="protein sequence ID" value="KAA1052533.1"/>
    <property type="molecule type" value="Genomic_DNA"/>
</dbReference>